<evidence type="ECO:0000256" key="5">
    <source>
        <dbReference type="ARBA" id="ARBA00025466"/>
    </source>
</evidence>
<evidence type="ECO:0000313" key="8">
    <source>
        <dbReference type="EMBL" id="KAK0164644.1"/>
    </source>
</evidence>
<dbReference type="PANTHER" id="PTHR21411">
    <property type="entry name" value="APONTIC"/>
    <property type="match status" value="1"/>
</dbReference>
<evidence type="ECO:0000256" key="6">
    <source>
        <dbReference type="SAM" id="Coils"/>
    </source>
</evidence>
<proteinExistence type="predicted"/>
<dbReference type="Proteomes" id="UP001168990">
    <property type="component" value="Unassembled WGS sequence"/>
</dbReference>
<gene>
    <name evidence="8" type="ORF">PV328_003246</name>
</gene>
<keyword evidence="6" id="KW-0175">Coiled coil</keyword>
<comment type="function">
    <text evidence="5">Involved in transvection phenomena (= synapsis-dependent gene expression), where the synaptic pairing of chromosomes carrying genes with which zeste interacts influences the expression of these genes. Zeste binds to DNA and stimulates transcription from a nearby promoter.</text>
</comment>
<evidence type="ECO:0000259" key="7">
    <source>
        <dbReference type="Pfam" id="PF13873"/>
    </source>
</evidence>
<evidence type="ECO:0000313" key="9">
    <source>
        <dbReference type="Proteomes" id="UP001168990"/>
    </source>
</evidence>
<dbReference type="Pfam" id="PF13873">
    <property type="entry name" value="Myb_DNA-bind_5"/>
    <property type="match status" value="1"/>
</dbReference>
<keyword evidence="3" id="KW-0805">Transcription regulation</keyword>
<dbReference type="AlphaFoldDB" id="A0AA39F887"/>
<name>A0AA39F887_9HYME</name>
<reference evidence="8" key="1">
    <citation type="journal article" date="2023" name="bioRxiv">
        <title>Scaffold-level genome assemblies of two parasitoid biocontrol wasps reveal the parthenogenesis mechanism and an associated novel virus.</title>
        <authorList>
            <person name="Inwood S."/>
            <person name="Skelly J."/>
            <person name="Guhlin J."/>
            <person name="Harrop T."/>
            <person name="Goldson S."/>
            <person name="Dearden P."/>
        </authorList>
    </citation>
    <scope>NUCLEOTIDE SEQUENCE</scope>
    <source>
        <strain evidence="8">Irish</strain>
        <tissue evidence="8">Whole body</tissue>
    </source>
</reference>
<dbReference type="InterPro" id="IPR028002">
    <property type="entry name" value="Myb_DNA-bind_5"/>
</dbReference>
<keyword evidence="9" id="KW-1185">Reference proteome</keyword>
<evidence type="ECO:0000256" key="1">
    <source>
        <dbReference type="ARBA" id="ARBA00011764"/>
    </source>
</evidence>
<feature type="coiled-coil region" evidence="6">
    <location>
        <begin position="22"/>
        <end position="88"/>
    </location>
</feature>
<comment type="caution">
    <text evidence="8">The sequence shown here is derived from an EMBL/GenBank/DDBJ whole genome shotgun (WGS) entry which is preliminary data.</text>
</comment>
<feature type="domain" description="Myb/SANT-like DNA-binding" evidence="7">
    <location>
        <begin position="7"/>
        <end position="81"/>
    </location>
</feature>
<dbReference type="PANTHER" id="PTHR21411:SF0">
    <property type="entry name" value="REGULATORY PROTEIN ZESTE"/>
    <property type="match status" value="1"/>
</dbReference>
<reference evidence="8" key="2">
    <citation type="submission" date="2023-03" db="EMBL/GenBank/DDBJ databases">
        <authorList>
            <person name="Inwood S.N."/>
            <person name="Skelly J.G."/>
            <person name="Guhlin J."/>
            <person name="Harrop T.W.R."/>
            <person name="Goldson S.G."/>
            <person name="Dearden P.K."/>
        </authorList>
    </citation>
    <scope>NUCLEOTIDE SEQUENCE</scope>
    <source>
        <strain evidence="8">Irish</strain>
        <tissue evidence="8">Whole body</tissue>
    </source>
</reference>
<sequence length="311" mass="35421">MTSRSKSRNFTPVERSLFLELLKDYAHIIERKKNDAASLQEKEDAWAMICDNYNSSSLITEERTICQLKKLRTNLKQAQKEASIRESESQLEQKCGDEVSIVKKLRNNNSTVSESLSTVPTLFSSNILENVMDEQRNQLVGSDCIIVGSSLDCKNEDKATSLNESAAEDDDCGSSSPDIVINKNESNLNAHTISKSSKFKTLTKSNFPKPRIIIRPNNSLNTIPKFKTIKPCIIKNLNVDEEKALKVKRLKLLIDQEQELFNLKKKHDEEIYALTLEHTKKKYNLEIRTATATAELSELLLRRENIIEEDE</sequence>
<organism evidence="8 9">
    <name type="scientific">Microctonus aethiopoides</name>
    <dbReference type="NCBI Taxonomy" id="144406"/>
    <lineage>
        <taxon>Eukaryota</taxon>
        <taxon>Metazoa</taxon>
        <taxon>Ecdysozoa</taxon>
        <taxon>Arthropoda</taxon>
        <taxon>Hexapoda</taxon>
        <taxon>Insecta</taxon>
        <taxon>Pterygota</taxon>
        <taxon>Neoptera</taxon>
        <taxon>Endopterygota</taxon>
        <taxon>Hymenoptera</taxon>
        <taxon>Apocrita</taxon>
        <taxon>Ichneumonoidea</taxon>
        <taxon>Braconidae</taxon>
        <taxon>Euphorinae</taxon>
        <taxon>Microctonus</taxon>
    </lineage>
</organism>
<evidence type="ECO:0000256" key="2">
    <source>
        <dbReference type="ARBA" id="ARBA00016807"/>
    </source>
</evidence>
<keyword evidence="4" id="KW-0804">Transcription</keyword>
<dbReference type="EMBL" id="JAQQBS010001422">
    <property type="protein sequence ID" value="KAK0164644.1"/>
    <property type="molecule type" value="Genomic_DNA"/>
</dbReference>
<comment type="subunit">
    <text evidence="1">Self-associates forming complexes of several hundred monomers.</text>
</comment>
<accession>A0AA39F887</accession>
<evidence type="ECO:0000256" key="3">
    <source>
        <dbReference type="ARBA" id="ARBA00023015"/>
    </source>
</evidence>
<protein>
    <recommendedName>
        <fullName evidence="2">Regulatory protein zeste</fullName>
    </recommendedName>
</protein>
<evidence type="ECO:0000256" key="4">
    <source>
        <dbReference type="ARBA" id="ARBA00023163"/>
    </source>
</evidence>